<dbReference type="AlphaFoldDB" id="A0A2N8KR38"/>
<reference evidence="1 2" key="1">
    <citation type="submission" date="2018-01" db="EMBL/GenBank/DDBJ databases">
        <title>The draft genome of an aniline degradation strain ANB-1.</title>
        <authorList>
            <person name="Zhang L."/>
            <person name="Jiang J."/>
        </authorList>
    </citation>
    <scope>NUCLEOTIDE SEQUENCE [LARGE SCALE GENOMIC DNA]</scope>
    <source>
        <strain evidence="1 2">ANB-1</strain>
    </source>
</reference>
<accession>A0A2N8KR38</accession>
<dbReference type="Pfam" id="PF19570">
    <property type="entry name" value="DUF6088"/>
    <property type="match status" value="1"/>
</dbReference>
<gene>
    <name evidence="1" type="ORF">C1I89_01810</name>
</gene>
<protein>
    <submittedName>
        <fullName evidence="1">S-adenosylhomocysteine hydrolase</fullName>
    </submittedName>
</protein>
<dbReference type="EMBL" id="POQS01000001">
    <property type="protein sequence ID" value="PND35902.1"/>
    <property type="molecule type" value="Genomic_DNA"/>
</dbReference>
<evidence type="ECO:0000313" key="2">
    <source>
        <dbReference type="Proteomes" id="UP000235994"/>
    </source>
</evidence>
<proteinExistence type="predicted"/>
<sequence length="141" mass="15178">MPLKQRMLRSIQRRPGNVVLRSELAPLGSSTQVSEALKKLQGEGVLVRIGTGIYAKTRRSSVTGSIVPAGSLETLATEALKKLNIAVSAGQAASAYNNRRTTQLPGAFVANTGNRRITRKIEVGGRALKYENNYRRAETGA</sequence>
<dbReference type="Proteomes" id="UP000235994">
    <property type="component" value="Unassembled WGS sequence"/>
</dbReference>
<comment type="caution">
    <text evidence="1">The sequence shown here is derived from an EMBL/GenBank/DDBJ whole genome shotgun (WGS) entry which is preliminary data.</text>
</comment>
<keyword evidence="2" id="KW-1185">Reference proteome</keyword>
<dbReference type="InterPro" id="IPR045738">
    <property type="entry name" value="DUF6088"/>
</dbReference>
<name>A0A2N8KR38_9BURK</name>
<keyword evidence="1" id="KW-0378">Hydrolase</keyword>
<evidence type="ECO:0000313" key="1">
    <source>
        <dbReference type="EMBL" id="PND35902.1"/>
    </source>
</evidence>
<organism evidence="1 2">
    <name type="scientific">Achromobacter pulmonis</name>
    <dbReference type="NCBI Taxonomy" id="1389932"/>
    <lineage>
        <taxon>Bacteria</taxon>
        <taxon>Pseudomonadati</taxon>
        <taxon>Pseudomonadota</taxon>
        <taxon>Betaproteobacteria</taxon>
        <taxon>Burkholderiales</taxon>
        <taxon>Alcaligenaceae</taxon>
        <taxon>Achromobacter</taxon>
    </lineage>
</organism>
<dbReference type="GO" id="GO:0016787">
    <property type="term" value="F:hydrolase activity"/>
    <property type="evidence" value="ECO:0007669"/>
    <property type="project" value="UniProtKB-KW"/>
</dbReference>